<evidence type="ECO:0000313" key="2">
    <source>
        <dbReference type="Proteomes" id="UP000054870"/>
    </source>
</evidence>
<accession>A0A158D845</accession>
<dbReference type="Proteomes" id="UP000054870">
    <property type="component" value="Unassembled WGS sequence"/>
</dbReference>
<gene>
    <name evidence="1" type="ORF">AWB75_06327</name>
</gene>
<evidence type="ECO:0000313" key="1">
    <source>
        <dbReference type="EMBL" id="SAK90530.1"/>
    </source>
</evidence>
<keyword evidence="2" id="KW-1185">Reference proteome</keyword>
<reference evidence="1" key="1">
    <citation type="submission" date="2016-01" db="EMBL/GenBank/DDBJ databases">
        <authorList>
            <person name="Peeters C."/>
        </authorList>
    </citation>
    <scope>NUCLEOTIDE SEQUENCE [LARGE SCALE GENOMIC DNA]</scope>
    <source>
        <strain evidence="1">LMG 29318</strain>
    </source>
</reference>
<proteinExistence type="predicted"/>
<comment type="caution">
    <text evidence="1">The sequence shown here is derived from an EMBL/GenBank/DDBJ whole genome shotgun (WGS) entry which is preliminary data.</text>
</comment>
<organism evidence="1 2">
    <name type="scientific">Caballeronia catudaia</name>
    <dbReference type="NCBI Taxonomy" id="1777136"/>
    <lineage>
        <taxon>Bacteria</taxon>
        <taxon>Pseudomonadati</taxon>
        <taxon>Pseudomonadota</taxon>
        <taxon>Betaproteobacteria</taxon>
        <taxon>Burkholderiales</taxon>
        <taxon>Burkholderiaceae</taxon>
        <taxon>Caballeronia</taxon>
    </lineage>
</organism>
<protein>
    <submittedName>
        <fullName evidence="1">Uncharacterized protein</fullName>
    </submittedName>
</protein>
<dbReference type="AlphaFoldDB" id="A0A158D845"/>
<name>A0A158D845_9BURK</name>
<sequence length="79" mass="9069">MRTDGQSLRWLVQKWFGSAPARGIRVTRTIPVKSKPFRGVCVETTQSDRDLVIFFFRHDDGSWSVLPPSARRPMFSVCV</sequence>
<dbReference type="EMBL" id="FCOF02000053">
    <property type="protein sequence ID" value="SAK90530.1"/>
    <property type="molecule type" value="Genomic_DNA"/>
</dbReference>